<dbReference type="GO" id="GO:0042626">
    <property type="term" value="F:ATPase-coupled transmembrane transporter activity"/>
    <property type="evidence" value="ECO:0007669"/>
    <property type="project" value="TreeGrafter"/>
</dbReference>
<dbReference type="PANTHER" id="PTHR43553">
    <property type="entry name" value="HEAVY METAL TRANSPORTER"/>
    <property type="match status" value="1"/>
</dbReference>
<dbReference type="InterPro" id="IPR017871">
    <property type="entry name" value="ABC_transporter-like_CS"/>
</dbReference>
<keyword evidence="3" id="KW-0547">Nucleotide-binding</keyword>
<dbReference type="GO" id="GO:0043190">
    <property type="term" value="C:ATP-binding cassette (ABC) transporter complex"/>
    <property type="evidence" value="ECO:0007669"/>
    <property type="project" value="TreeGrafter"/>
</dbReference>
<feature type="domain" description="ABC transporter" evidence="6">
    <location>
        <begin position="13"/>
        <end position="249"/>
    </location>
</feature>
<dbReference type="InterPro" id="IPR003439">
    <property type="entry name" value="ABC_transporter-like_ATP-bd"/>
</dbReference>
<dbReference type="InterPro" id="IPR027417">
    <property type="entry name" value="P-loop_NTPase"/>
</dbReference>
<name>A0A6L9SJ58_9ACTN</name>
<evidence type="ECO:0000313" key="7">
    <source>
        <dbReference type="EMBL" id="NEE04110.1"/>
    </source>
</evidence>
<dbReference type="PANTHER" id="PTHR43553:SF24">
    <property type="entry name" value="ENERGY-COUPLING FACTOR TRANSPORTER ATP-BINDING PROTEIN ECFA1"/>
    <property type="match status" value="1"/>
</dbReference>
<gene>
    <name evidence="7" type="ORF">G1H10_28465</name>
</gene>
<keyword evidence="8" id="KW-1185">Reference proteome</keyword>
<sequence length="523" mass="55477">MPAADARPPGGHVRIRGWGWRYAGRRRWACRGLDLDVAPGERVLLVGASGAGKSTVLHAIAGLLDPEAAAEHEGDVLVDGRPAAIARDRIGMLFQDPEASLVMSRTGDDVAFGLENAGVPREQIWPRVDAALRAVGFRHGLDRPTSALSGGEQQRLALAGALARRPSVLLLDEPTANLDPDGTTLVLDAVRRGVETSGTTLVMVEHRVDRAIDLVDRVVVVEPGGGVVEDGPPSKVFGRQADALTAAGVWVPSRWTGNTADGSARPITTLHHHSADAPPTGSVAEPTPNQPRLRASGVSRTYPGAPAAALQPADLTLHAGEAVCVTGANGSGKSTLAMILAGLTRPDTGGAFLTDDARRPLHRWRARRLCRRIGTVFQDPEHQFVAASVADELMIGPRRAGMDPAQAERRRTELLERLRLQHLAGANPYTLSGGEKRRLSVATALATAPDVLILDEPTFGQDAQTWAELLRLCARLRDDGTALFAVTHDLEFAAALADRRVAMHDGTITAPTAAHAEIPGRTT</sequence>
<dbReference type="PROSITE" id="PS00211">
    <property type="entry name" value="ABC_TRANSPORTER_1"/>
    <property type="match status" value="2"/>
</dbReference>
<keyword evidence="2" id="KW-0813">Transport</keyword>
<dbReference type="Proteomes" id="UP000475214">
    <property type="component" value="Unassembled WGS sequence"/>
</dbReference>
<evidence type="ECO:0000256" key="5">
    <source>
        <dbReference type="SAM" id="MobiDB-lite"/>
    </source>
</evidence>
<dbReference type="AlphaFoldDB" id="A0A6L9SJ58"/>
<dbReference type="Gene3D" id="3.40.50.300">
    <property type="entry name" value="P-loop containing nucleotide triphosphate hydrolases"/>
    <property type="match status" value="2"/>
</dbReference>
<evidence type="ECO:0000256" key="1">
    <source>
        <dbReference type="ARBA" id="ARBA00005417"/>
    </source>
</evidence>
<reference evidence="7 8" key="1">
    <citation type="submission" date="2020-02" db="EMBL/GenBank/DDBJ databases">
        <authorList>
            <person name="Li X.-J."/>
            <person name="Han X.-M."/>
        </authorList>
    </citation>
    <scope>NUCLEOTIDE SEQUENCE [LARGE SCALE GENOMIC DNA]</scope>
    <source>
        <strain evidence="7 8">CCTCC AB 2017055</strain>
    </source>
</reference>
<dbReference type="GO" id="GO:0005524">
    <property type="term" value="F:ATP binding"/>
    <property type="evidence" value="ECO:0007669"/>
    <property type="project" value="UniProtKB-KW"/>
</dbReference>
<protein>
    <submittedName>
        <fullName evidence="7">ABC transporter ATP-binding protein</fullName>
    </submittedName>
</protein>
<dbReference type="GO" id="GO:0016887">
    <property type="term" value="F:ATP hydrolysis activity"/>
    <property type="evidence" value="ECO:0007669"/>
    <property type="project" value="InterPro"/>
</dbReference>
<dbReference type="InterPro" id="IPR003593">
    <property type="entry name" value="AAA+_ATPase"/>
</dbReference>
<feature type="region of interest" description="Disordered" evidence="5">
    <location>
        <begin position="255"/>
        <end position="294"/>
    </location>
</feature>
<dbReference type="InterPro" id="IPR050095">
    <property type="entry name" value="ECF_ABC_transporter_ATP-bd"/>
</dbReference>
<accession>A0A6L9SJ58</accession>
<dbReference type="Pfam" id="PF00005">
    <property type="entry name" value="ABC_tran"/>
    <property type="match status" value="2"/>
</dbReference>
<feature type="domain" description="ABC transporter" evidence="6">
    <location>
        <begin position="293"/>
        <end position="523"/>
    </location>
</feature>
<comment type="caution">
    <text evidence="7">The sequence shown here is derived from an EMBL/GenBank/DDBJ whole genome shotgun (WGS) entry which is preliminary data.</text>
</comment>
<dbReference type="InterPro" id="IPR015856">
    <property type="entry name" value="ABC_transpr_CbiO/EcfA_su"/>
</dbReference>
<dbReference type="CDD" id="cd03225">
    <property type="entry name" value="ABC_cobalt_CbiO_domain1"/>
    <property type="match status" value="2"/>
</dbReference>
<dbReference type="PROSITE" id="PS50893">
    <property type="entry name" value="ABC_TRANSPORTER_2"/>
    <property type="match status" value="2"/>
</dbReference>
<dbReference type="SUPFAM" id="SSF52540">
    <property type="entry name" value="P-loop containing nucleoside triphosphate hydrolases"/>
    <property type="match status" value="2"/>
</dbReference>
<evidence type="ECO:0000256" key="4">
    <source>
        <dbReference type="ARBA" id="ARBA00022840"/>
    </source>
</evidence>
<dbReference type="SMART" id="SM00382">
    <property type="entry name" value="AAA"/>
    <property type="match status" value="2"/>
</dbReference>
<evidence type="ECO:0000256" key="2">
    <source>
        <dbReference type="ARBA" id="ARBA00022448"/>
    </source>
</evidence>
<evidence type="ECO:0000259" key="6">
    <source>
        <dbReference type="PROSITE" id="PS50893"/>
    </source>
</evidence>
<evidence type="ECO:0000313" key="8">
    <source>
        <dbReference type="Proteomes" id="UP000475214"/>
    </source>
</evidence>
<keyword evidence="4 7" id="KW-0067">ATP-binding</keyword>
<dbReference type="EMBL" id="JAAGOA010000029">
    <property type="protein sequence ID" value="NEE04110.1"/>
    <property type="molecule type" value="Genomic_DNA"/>
</dbReference>
<comment type="similarity">
    <text evidence="1">Belongs to the ABC transporter superfamily.</text>
</comment>
<evidence type="ECO:0000256" key="3">
    <source>
        <dbReference type="ARBA" id="ARBA00022741"/>
    </source>
</evidence>
<organism evidence="7 8">
    <name type="scientific">Phytoactinopolyspora halotolerans</name>
    <dbReference type="NCBI Taxonomy" id="1981512"/>
    <lineage>
        <taxon>Bacteria</taxon>
        <taxon>Bacillati</taxon>
        <taxon>Actinomycetota</taxon>
        <taxon>Actinomycetes</taxon>
        <taxon>Jiangellales</taxon>
        <taxon>Jiangellaceae</taxon>
        <taxon>Phytoactinopolyspora</taxon>
    </lineage>
</organism>
<proteinExistence type="inferred from homology"/>